<evidence type="ECO:0000256" key="1">
    <source>
        <dbReference type="ARBA" id="ARBA00001353"/>
    </source>
</evidence>
<proteinExistence type="inferred from homology"/>
<evidence type="ECO:0000256" key="5">
    <source>
        <dbReference type="ARBA" id="ARBA00023239"/>
    </source>
</evidence>
<evidence type="ECO:0000256" key="4">
    <source>
        <dbReference type="ARBA" id="ARBA00022909"/>
    </source>
</evidence>
<evidence type="ECO:0000256" key="3">
    <source>
        <dbReference type="ARBA" id="ARBA00005708"/>
    </source>
</evidence>
<evidence type="ECO:0000256" key="2">
    <source>
        <dbReference type="ARBA" id="ARBA00005013"/>
    </source>
</evidence>
<keyword evidence="9" id="KW-1185">Reference proteome</keyword>
<keyword evidence="5 6" id="KW-0456">Lyase</keyword>
<dbReference type="RefSeq" id="WP_354658846.1">
    <property type="nucleotide sequence ID" value="NZ_JBEXAC010000001.1"/>
</dbReference>
<dbReference type="NCBIfam" id="TIGR00526">
    <property type="entry name" value="folB_dom"/>
    <property type="match status" value="1"/>
</dbReference>
<dbReference type="SMART" id="SM00905">
    <property type="entry name" value="FolB"/>
    <property type="match status" value="1"/>
</dbReference>
<dbReference type="GO" id="GO:0004150">
    <property type="term" value="F:dihydroneopterin aldolase activity"/>
    <property type="evidence" value="ECO:0007669"/>
    <property type="project" value="UniProtKB-EC"/>
</dbReference>
<dbReference type="Proteomes" id="UP001549749">
    <property type="component" value="Unassembled WGS sequence"/>
</dbReference>
<comment type="catalytic activity">
    <reaction evidence="1 6">
        <text>7,8-dihydroneopterin = 6-hydroxymethyl-7,8-dihydropterin + glycolaldehyde</text>
        <dbReference type="Rhea" id="RHEA:10540"/>
        <dbReference type="ChEBI" id="CHEBI:17001"/>
        <dbReference type="ChEBI" id="CHEBI:17071"/>
        <dbReference type="ChEBI" id="CHEBI:44841"/>
        <dbReference type="EC" id="4.1.2.25"/>
    </reaction>
</comment>
<reference evidence="8 9" key="1">
    <citation type="submission" date="2024-06" db="EMBL/GenBank/DDBJ databases">
        <title>Chitinophaga defluvii sp. nov., isolated from municipal sewage.</title>
        <authorList>
            <person name="Zhang L."/>
        </authorList>
    </citation>
    <scope>NUCLEOTIDE SEQUENCE [LARGE SCALE GENOMIC DNA]</scope>
    <source>
        <strain evidence="8 9">H8</strain>
    </source>
</reference>
<dbReference type="Pfam" id="PF02152">
    <property type="entry name" value="FolB"/>
    <property type="match status" value="1"/>
</dbReference>
<name>A0ABV2T240_9BACT</name>
<sequence length="116" mass="13206">MLTIALEQVHFHAYHGFFPEETIIGNDFIVDIYVRIPATTPIDDLSETVNYQGLYEIAAALMKTPRALLEEVVFDISREIKQTYPAVQQSTVTLRKMNPPMGASIRNSMVTLEKQY</sequence>
<evidence type="ECO:0000313" key="8">
    <source>
        <dbReference type="EMBL" id="MET6996199.1"/>
    </source>
</evidence>
<accession>A0ABV2T240</accession>
<dbReference type="PANTHER" id="PTHR42844:SF1">
    <property type="entry name" value="DIHYDRONEOPTERIN ALDOLASE 1-RELATED"/>
    <property type="match status" value="1"/>
</dbReference>
<keyword evidence="4 6" id="KW-0289">Folate biosynthesis</keyword>
<dbReference type="EMBL" id="JBEXAC010000001">
    <property type="protein sequence ID" value="MET6996199.1"/>
    <property type="molecule type" value="Genomic_DNA"/>
</dbReference>
<evidence type="ECO:0000256" key="6">
    <source>
        <dbReference type="RuleBase" id="RU362079"/>
    </source>
</evidence>
<protein>
    <recommendedName>
        <fullName evidence="6">7,8-dihydroneopterin aldolase</fullName>
        <ecNumber evidence="6">4.1.2.25</ecNumber>
    </recommendedName>
</protein>
<dbReference type="SUPFAM" id="SSF55620">
    <property type="entry name" value="Tetrahydrobiopterin biosynthesis enzymes-like"/>
    <property type="match status" value="1"/>
</dbReference>
<organism evidence="8 9">
    <name type="scientific">Chitinophaga defluvii</name>
    <dbReference type="NCBI Taxonomy" id="3163343"/>
    <lineage>
        <taxon>Bacteria</taxon>
        <taxon>Pseudomonadati</taxon>
        <taxon>Bacteroidota</taxon>
        <taxon>Chitinophagia</taxon>
        <taxon>Chitinophagales</taxon>
        <taxon>Chitinophagaceae</taxon>
        <taxon>Chitinophaga</taxon>
    </lineage>
</organism>
<evidence type="ECO:0000259" key="7">
    <source>
        <dbReference type="SMART" id="SM00905"/>
    </source>
</evidence>
<comment type="similarity">
    <text evidence="3 6">Belongs to the DHNA family.</text>
</comment>
<evidence type="ECO:0000313" key="9">
    <source>
        <dbReference type="Proteomes" id="UP001549749"/>
    </source>
</evidence>
<dbReference type="NCBIfam" id="TIGR00525">
    <property type="entry name" value="folB"/>
    <property type="match status" value="1"/>
</dbReference>
<gene>
    <name evidence="8" type="primary">folB</name>
    <name evidence="8" type="ORF">ABR189_02415</name>
</gene>
<dbReference type="InterPro" id="IPR006157">
    <property type="entry name" value="FolB_dom"/>
</dbReference>
<feature type="domain" description="Dihydroneopterin aldolase/epimerase" evidence="7">
    <location>
        <begin position="4"/>
        <end position="114"/>
    </location>
</feature>
<dbReference type="InterPro" id="IPR043133">
    <property type="entry name" value="GTP-CH-I_C/QueF"/>
</dbReference>
<comment type="caution">
    <text evidence="8">The sequence shown here is derived from an EMBL/GenBank/DDBJ whole genome shotgun (WGS) entry which is preliminary data.</text>
</comment>
<comment type="pathway">
    <text evidence="2 6">Cofactor biosynthesis; tetrahydrofolate biosynthesis; 2-amino-4-hydroxy-6-hydroxymethyl-7,8-dihydropteridine diphosphate from 7,8-dihydroneopterin triphosphate: step 3/4.</text>
</comment>
<dbReference type="Gene3D" id="3.30.1130.10">
    <property type="match status" value="1"/>
</dbReference>
<dbReference type="InterPro" id="IPR006156">
    <property type="entry name" value="Dihydroneopterin_aldolase"/>
</dbReference>
<comment type="function">
    <text evidence="6">Catalyzes the conversion of 7,8-dihydroneopterin to 6-hydroxymethyl-7,8-dihydropterin.</text>
</comment>
<dbReference type="PANTHER" id="PTHR42844">
    <property type="entry name" value="DIHYDRONEOPTERIN ALDOLASE 1-RELATED"/>
    <property type="match status" value="1"/>
</dbReference>
<dbReference type="EC" id="4.1.2.25" evidence="6"/>